<dbReference type="AlphaFoldDB" id="A0A2N1MZA1"/>
<reference evidence="3 4" key="2">
    <citation type="submission" date="2017-10" db="EMBL/GenBank/DDBJ databases">
        <title>Extensive intraspecific genome diversity in a model arbuscular mycorrhizal fungus.</title>
        <authorList>
            <person name="Chen E.C.H."/>
            <person name="Morin E."/>
            <person name="Baudet D."/>
            <person name="Noel J."/>
            <person name="Ndikumana S."/>
            <person name="Charron P."/>
            <person name="St-Onge C."/>
            <person name="Giorgi J."/>
            <person name="Grigoriev I.V."/>
            <person name="Roux C."/>
            <person name="Martin F.M."/>
            <person name="Corradi N."/>
        </authorList>
    </citation>
    <scope>NUCLEOTIDE SEQUENCE [LARGE SCALE GENOMIC DNA]</scope>
    <source>
        <strain evidence="3 4">C2</strain>
    </source>
</reference>
<gene>
    <name evidence="3" type="ORF">RhiirC2_784187</name>
</gene>
<evidence type="ECO:0000313" key="4">
    <source>
        <dbReference type="Proteomes" id="UP000233469"/>
    </source>
</evidence>
<dbReference type="VEuPathDB" id="FungiDB:FUN_015743"/>
<name>A0A2N1MZA1_9GLOM</name>
<evidence type="ECO:0000256" key="1">
    <source>
        <dbReference type="SAM" id="MobiDB-lite"/>
    </source>
</evidence>
<dbReference type="EMBL" id="LLXL01001028">
    <property type="protein sequence ID" value="PKK66920.1"/>
    <property type="molecule type" value="Genomic_DNA"/>
</dbReference>
<feature type="compositionally biased region" description="Acidic residues" evidence="1">
    <location>
        <begin position="56"/>
        <end position="88"/>
    </location>
</feature>
<accession>A0A2N1MZA1</accession>
<keyword evidence="2" id="KW-0472">Membrane</keyword>
<keyword evidence="2" id="KW-1133">Transmembrane helix</keyword>
<protein>
    <submittedName>
        <fullName evidence="3">Uncharacterized protein</fullName>
    </submittedName>
</protein>
<feature type="compositionally biased region" description="Acidic residues" evidence="1">
    <location>
        <begin position="38"/>
        <end position="47"/>
    </location>
</feature>
<feature type="region of interest" description="Disordered" evidence="1">
    <location>
        <begin position="31"/>
        <end position="97"/>
    </location>
</feature>
<proteinExistence type="predicted"/>
<feature type="transmembrane region" description="Helical" evidence="2">
    <location>
        <begin position="184"/>
        <end position="210"/>
    </location>
</feature>
<dbReference type="VEuPathDB" id="FungiDB:RhiirA1_446675"/>
<feature type="transmembrane region" description="Helical" evidence="2">
    <location>
        <begin position="272"/>
        <end position="291"/>
    </location>
</feature>
<organism evidence="3 4">
    <name type="scientific">Rhizophagus irregularis</name>
    <dbReference type="NCBI Taxonomy" id="588596"/>
    <lineage>
        <taxon>Eukaryota</taxon>
        <taxon>Fungi</taxon>
        <taxon>Fungi incertae sedis</taxon>
        <taxon>Mucoromycota</taxon>
        <taxon>Glomeromycotina</taxon>
        <taxon>Glomeromycetes</taxon>
        <taxon>Glomerales</taxon>
        <taxon>Glomeraceae</taxon>
        <taxon>Rhizophagus</taxon>
    </lineage>
</organism>
<dbReference type="VEuPathDB" id="FungiDB:RhiirA1_479696"/>
<dbReference type="VEuPathDB" id="FungiDB:RhiirFUN_021818"/>
<feature type="transmembrane region" description="Helical" evidence="2">
    <location>
        <begin position="153"/>
        <end position="172"/>
    </location>
</feature>
<evidence type="ECO:0000313" key="3">
    <source>
        <dbReference type="EMBL" id="PKK66920.1"/>
    </source>
</evidence>
<keyword evidence="2" id="KW-0812">Transmembrane</keyword>
<evidence type="ECO:0000256" key="2">
    <source>
        <dbReference type="SAM" id="Phobius"/>
    </source>
</evidence>
<dbReference type="Proteomes" id="UP000233469">
    <property type="component" value="Unassembled WGS sequence"/>
</dbReference>
<comment type="caution">
    <text evidence="3">The sequence shown here is derived from an EMBL/GenBank/DDBJ whole genome shotgun (WGS) entry which is preliminary data.</text>
</comment>
<sequence length="378" mass="43692">MTDYNPHNDFWGDFLTGVVVAIIATRISDKTKDKNDNNDDDNNDDVNNDNVNNDNDNNDDVNNDDVNNDDVNNDDVNNDDDNNDDDNNDNGNNDNDNNDNDILKTMILKIKHKIDSIIDSMINSMINSIMEDMMVGFHLGQNMNILYKRSLDILDDIIIFGSLHAMNIYLFFTWWKYESIVTKVFGIIAFFYLFLFLYHAIIHISALEIIARKHMEVGESFMYLVGEKARICILLITAVLFLMSPNSLKLSDAFDKFCTNEYSYKDCMTDRLLRWITVFILVVAWILFLSIRRKRPNENLWSFRKFGIFIFFMSAILIQAVGNGLLLSNNFWQTKVTTALTIVAIVRLIDIYKNGGSSLYASIFWERDEKEGDIVEIV</sequence>
<reference evidence="3 4" key="1">
    <citation type="submission" date="2016-04" db="EMBL/GenBank/DDBJ databases">
        <title>Genome analyses suggest a sexual origin of heterokaryosis in a supposedly ancient asexual fungus.</title>
        <authorList>
            <person name="Ropars J."/>
            <person name="Sedzielewska K."/>
            <person name="Noel J."/>
            <person name="Charron P."/>
            <person name="Farinelli L."/>
            <person name="Marton T."/>
            <person name="Kruger M."/>
            <person name="Pelin A."/>
            <person name="Brachmann A."/>
            <person name="Corradi N."/>
        </authorList>
    </citation>
    <scope>NUCLEOTIDE SEQUENCE [LARGE SCALE GENOMIC DNA]</scope>
    <source>
        <strain evidence="3 4">C2</strain>
    </source>
</reference>
<feature type="transmembrane region" description="Helical" evidence="2">
    <location>
        <begin position="303"/>
        <end position="326"/>
    </location>
</feature>